<gene>
    <name evidence="2" type="ORF">SETIT_1G234600v2</name>
</gene>
<evidence type="ECO:0000313" key="2">
    <source>
        <dbReference type="EMBL" id="RCV07321.1"/>
    </source>
</evidence>
<reference evidence="2" key="1">
    <citation type="journal article" date="2012" name="Nat. Biotechnol.">
        <title>Reference genome sequence of the model plant Setaria.</title>
        <authorList>
            <person name="Bennetzen J.L."/>
            <person name="Schmutz J."/>
            <person name="Wang H."/>
            <person name="Percifield R."/>
            <person name="Hawkins J."/>
            <person name="Pontaroli A.C."/>
            <person name="Estep M."/>
            <person name="Feng L."/>
            <person name="Vaughn J.N."/>
            <person name="Grimwood J."/>
            <person name="Jenkins J."/>
            <person name="Barry K."/>
            <person name="Lindquist E."/>
            <person name="Hellsten U."/>
            <person name="Deshpande S."/>
            <person name="Wang X."/>
            <person name="Wu X."/>
            <person name="Mitros T."/>
            <person name="Triplett J."/>
            <person name="Yang X."/>
            <person name="Ye C.Y."/>
            <person name="Mauro-Herrera M."/>
            <person name="Wang L."/>
            <person name="Li P."/>
            <person name="Sharma M."/>
            <person name="Sharma R."/>
            <person name="Ronald P.C."/>
            <person name="Panaud O."/>
            <person name="Kellogg E.A."/>
            <person name="Brutnell T.P."/>
            <person name="Doust A.N."/>
            <person name="Tuskan G.A."/>
            <person name="Rokhsar D."/>
            <person name="Devos K.M."/>
        </authorList>
    </citation>
    <scope>NUCLEOTIDE SEQUENCE [LARGE SCALE GENOMIC DNA]</scope>
    <source>
        <strain evidence="2">Yugu1</strain>
    </source>
</reference>
<evidence type="ECO:0000256" key="1">
    <source>
        <dbReference type="SAM" id="MobiDB-lite"/>
    </source>
</evidence>
<organism evidence="2">
    <name type="scientific">Setaria italica</name>
    <name type="common">Foxtail millet</name>
    <name type="synonym">Panicum italicum</name>
    <dbReference type="NCBI Taxonomy" id="4555"/>
    <lineage>
        <taxon>Eukaryota</taxon>
        <taxon>Viridiplantae</taxon>
        <taxon>Streptophyta</taxon>
        <taxon>Embryophyta</taxon>
        <taxon>Tracheophyta</taxon>
        <taxon>Spermatophyta</taxon>
        <taxon>Magnoliopsida</taxon>
        <taxon>Liliopsida</taxon>
        <taxon>Poales</taxon>
        <taxon>Poaceae</taxon>
        <taxon>PACMAD clade</taxon>
        <taxon>Panicoideae</taxon>
        <taxon>Panicodae</taxon>
        <taxon>Paniceae</taxon>
        <taxon>Cenchrinae</taxon>
        <taxon>Setaria</taxon>
    </lineage>
</organism>
<reference evidence="2" key="2">
    <citation type="submission" date="2015-07" db="EMBL/GenBank/DDBJ databases">
        <authorList>
            <person name="Noorani M."/>
        </authorList>
    </citation>
    <scope>NUCLEOTIDE SEQUENCE</scope>
    <source>
        <strain evidence="2">Yugu1</strain>
    </source>
</reference>
<feature type="region of interest" description="Disordered" evidence="1">
    <location>
        <begin position="1"/>
        <end position="28"/>
    </location>
</feature>
<protein>
    <submittedName>
        <fullName evidence="2">Uncharacterized protein</fullName>
    </submittedName>
</protein>
<dbReference type="EMBL" id="CM003528">
    <property type="protein sequence ID" value="RCV07321.1"/>
    <property type="molecule type" value="Genomic_DNA"/>
</dbReference>
<dbReference type="AlphaFoldDB" id="A0A368PNH7"/>
<accession>A0A368PNH7</accession>
<feature type="region of interest" description="Disordered" evidence="1">
    <location>
        <begin position="86"/>
        <end position="127"/>
    </location>
</feature>
<name>A0A368PNH7_SETIT</name>
<sequence length="127" mass="13698">MNPRRHRNKAPPPQTLRSHPEGHPSVNVALPIPCRRTATSEPRDGCATVIFRAAGSALGEHGCHSARHQHLLWRGRNCAAARRGTACKGTRVRPPVSRSHGRGQGSTSHGTEEASKSRTSTRHLPGS</sequence>
<proteinExistence type="predicted"/>